<dbReference type="InterPro" id="IPR029062">
    <property type="entry name" value="Class_I_gatase-like"/>
</dbReference>
<keyword evidence="4" id="KW-1185">Reference proteome</keyword>
<evidence type="ECO:0000313" key="3">
    <source>
        <dbReference type="EMBL" id="CAI6327959.1"/>
    </source>
</evidence>
<dbReference type="InterPro" id="IPR052158">
    <property type="entry name" value="INH-QAR"/>
</dbReference>
<dbReference type="OrthoDB" id="543156at2759"/>
<dbReference type="PANTHER" id="PTHR43130">
    <property type="entry name" value="ARAC-FAMILY TRANSCRIPTIONAL REGULATOR"/>
    <property type="match status" value="1"/>
</dbReference>
<name>A0A9W4XGD2_9PLEO</name>
<sequence length="280" mass="30141">MYTKTFTILMAAAISSTTFAQDVAPPFANTSATPVHFGILLHSAIQPIDLFGPLDVLTGLVMSYRNVSRFELSVLSVNSTPAATGSRMGGLDFEFALPPSITLAQYRELAASNFTTDLDEPATCPDKAKIRNKGPIDVLLVPGGGGTRADVSNEIDFVKEIYPKLRDIISVCTGSTILARAGVLDNKKATTNKKAWAWATTFGTNVDYQTHARWVQDGNVWTGSGVSAASDTAYAYVAHVFGDQVSQWVADSNEYTRWLNASYDPFADRWGLGKANLAAA</sequence>
<organism evidence="3 4">
    <name type="scientific">Periconia digitata</name>
    <dbReference type="NCBI Taxonomy" id="1303443"/>
    <lineage>
        <taxon>Eukaryota</taxon>
        <taxon>Fungi</taxon>
        <taxon>Dikarya</taxon>
        <taxon>Ascomycota</taxon>
        <taxon>Pezizomycotina</taxon>
        <taxon>Dothideomycetes</taxon>
        <taxon>Pleosporomycetidae</taxon>
        <taxon>Pleosporales</taxon>
        <taxon>Massarineae</taxon>
        <taxon>Periconiaceae</taxon>
        <taxon>Periconia</taxon>
    </lineage>
</organism>
<protein>
    <recommendedName>
        <fullName evidence="2">DJ-1/PfpI domain-containing protein</fullName>
    </recommendedName>
</protein>
<dbReference type="PANTHER" id="PTHR43130:SF15">
    <property type="entry name" value="THIJ_PFPI FAMILY PROTEIN (AFU_ORTHOLOGUE AFUA_5G14240)"/>
    <property type="match status" value="1"/>
</dbReference>
<dbReference type="CDD" id="cd03139">
    <property type="entry name" value="GATase1_PfpI_2"/>
    <property type="match status" value="1"/>
</dbReference>
<dbReference type="Proteomes" id="UP001152607">
    <property type="component" value="Unassembled WGS sequence"/>
</dbReference>
<feature type="chain" id="PRO_5040838020" description="DJ-1/PfpI domain-containing protein" evidence="1">
    <location>
        <begin position="21"/>
        <end position="280"/>
    </location>
</feature>
<evidence type="ECO:0000313" key="4">
    <source>
        <dbReference type="Proteomes" id="UP001152607"/>
    </source>
</evidence>
<dbReference type="AlphaFoldDB" id="A0A9W4XGD2"/>
<keyword evidence="1" id="KW-0732">Signal</keyword>
<evidence type="ECO:0000259" key="2">
    <source>
        <dbReference type="Pfam" id="PF01965"/>
    </source>
</evidence>
<dbReference type="EMBL" id="CAOQHR010000002">
    <property type="protein sequence ID" value="CAI6327959.1"/>
    <property type="molecule type" value="Genomic_DNA"/>
</dbReference>
<dbReference type="SUPFAM" id="SSF52317">
    <property type="entry name" value="Class I glutamine amidotransferase-like"/>
    <property type="match status" value="1"/>
</dbReference>
<gene>
    <name evidence="3" type="ORF">PDIGIT_LOCUS3935</name>
</gene>
<feature type="domain" description="DJ-1/PfpI" evidence="2">
    <location>
        <begin position="132"/>
        <end position="237"/>
    </location>
</feature>
<dbReference type="InterPro" id="IPR002818">
    <property type="entry name" value="DJ-1/PfpI"/>
</dbReference>
<evidence type="ECO:0000256" key="1">
    <source>
        <dbReference type="SAM" id="SignalP"/>
    </source>
</evidence>
<accession>A0A9W4XGD2</accession>
<reference evidence="3" key="1">
    <citation type="submission" date="2023-01" db="EMBL/GenBank/DDBJ databases">
        <authorList>
            <person name="Van Ghelder C."/>
            <person name="Rancurel C."/>
        </authorList>
    </citation>
    <scope>NUCLEOTIDE SEQUENCE</scope>
    <source>
        <strain evidence="3">CNCM I-4278</strain>
    </source>
</reference>
<comment type="caution">
    <text evidence="3">The sequence shown here is derived from an EMBL/GenBank/DDBJ whole genome shotgun (WGS) entry which is preliminary data.</text>
</comment>
<feature type="signal peptide" evidence="1">
    <location>
        <begin position="1"/>
        <end position="20"/>
    </location>
</feature>
<dbReference type="Gene3D" id="3.40.50.880">
    <property type="match status" value="1"/>
</dbReference>
<proteinExistence type="predicted"/>
<dbReference type="Pfam" id="PF01965">
    <property type="entry name" value="DJ-1_PfpI"/>
    <property type="match status" value="1"/>
</dbReference>